<dbReference type="PANTHER" id="PTHR47618:SF1">
    <property type="entry name" value="BIFUNCTIONAL OLIGORIBONUCLEASE AND PAP PHOSPHATASE NRNA"/>
    <property type="match status" value="1"/>
</dbReference>
<accession>A0A0S4QJH6</accession>
<gene>
    <name evidence="3" type="ORF">Ga0074812_105298</name>
</gene>
<dbReference type="Pfam" id="PF01368">
    <property type="entry name" value="DHH"/>
    <property type="match status" value="1"/>
</dbReference>
<sequence length="377" mass="39039">MTVMSAGTGPMGAGTGDTDRIGATAAATVGATATAGATAAAGAVGAGEAFGAAVRALRSAADTGAPVLLLAHVNPDGDSLGSAIALGLALRRLGARPRVSFDAEPFVVPRTLRFLPGQDLLVAPGDLDGLGAAAALVVTLDVGSEERLGRLSRRLAGARSLVVDHHASNTLFGEVNFVDPEAASTSVLVTRIIDALGVELDRDIAAAVYTGLVTDTGSFRFAATTPAVHELAARLLATGIRHDQICRTLWDTHRFGYLKLLGQALERARLEPELDLIWTWCTESDLRLAGIGYDEIEAVIDTVRTVSEAEVALVCKQDGGIWKLSVRSKGAVDVGALCTTLGGGGHRFAAGVSSSESLAATMDRFREELVHAPRLSR</sequence>
<evidence type="ECO:0000259" key="1">
    <source>
        <dbReference type="Pfam" id="PF01368"/>
    </source>
</evidence>
<reference evidence="4" key="1">
    <citation type="submission" date="2015-11" db="EMBL/GenBank/DDBJ databases">
        <authorList>
            <person name="Varghese N."/>
        </authorList>
    </citation>
    <scope>NUCLEOTIDE SEQUENCE [LARGE SCALE GENOMIC DNA]</scope>
    <source>
        <strain evidence="4">DSM 45899</strain>
    </source>
</reference>
<evidence type="ECO:0000259" key="2">
    <source>
        <dbReference type="Pfam" id="PF02272"/>
    </source>
</evidence>
<dbReference type="RefSeq" id="WP_091274424.1">
    <property type="nucleotide sequence ID" value="NZ_FAOZ01000005.1"/>
</dbReference>
<protein>
    <submittedName>
        <fullName evidence="3">Phosphoesterase RecJ domain-containing protein</fullName>
    </submittedName>
</protein>
<dbReference type="InterPro" id="IPR001667">
    <property type="entry name" value="DDH_dom"/>
</dbReference>
<organism evidence="3 4">
    <name type="scientific">Parafrankia irregularis</name>
    <dbReference type="NCBI Taxonomy" id="795642"/>
    <lineage>
        <taxon>Bacteria</taxon>
        <taxon>Bacillati</taxon>
        <taxon>Actinomycetota</taxon>
        <taxon>Actinomycetes</taxon>
        <taxon>Frankiales</taxon>
        <taxon>Frankiaceae</taxon>
        <taxon>Parafrankia</taxon>
    </lineage>
</organism>
<dbReference type="SUPFAM" id="SSF64182">
    <property type="entry name" value="DHH phosphoesterases"/>
    <property type="match status" value="1"/>
</dbReference>
<dbReference type="Proteomes" id="UP000198802">
    <property type="component" value="Unassembled WGS sequence"/>
</dbReference>
<dbReference type="InterPro" id="IPR003156">
    <property type="entry name" value="DHHA1_dom"/>
</dbReference>
<dbReference type="Pfam" id="PF02272">
    <property type="entry name" value="DHHA1"/>
    <property type="match status" value="1"/>
</dbReference>
<feature type="domain" description="DDH" evidence="1">
    <location>
        <begin position="67"/>
        <end position="211"/>
    </location>
</feature>
<keyword evidence="4" id="KW-1185">Reference proteome</keyword>
<evidence type="ECO:0000313" key="3">
    <source>
        <dbReference type="EMBL" id="CUU55645.1"/>
    </source>
</evidence>
<proteinExistence type="predicted"/>
<dbReference type="EMBL" id="FAOZ01000005">
    <property type="protein sequence ID" value="CUU55645.1"/>
    <property type="molecule type" value="Genomic_DNA"/>
</dbReference>
<dbReference type="Gene3D" id="3.10.310.30">
    <property type="match status" value="1"/>
</dbReference>
<feature type="domain" description="DHHA1" evidence="2">
    <location>
        <begin position="292"/>
        <end position="368"/>
    </location>
</feature>
<dbReference type="Gene3D" id="3.90.1640.10">
    <property type="entry name" value="inorganic pyrophosphatase (n-terminal core)"/>
    <property type="match status" value="1"/>
</dbReference>
<dbReference type="AlphaFoldDB" id="A0A0S4QJH6"/>
<dbReference type="PANTHER" id="PTHR47618">
    <property type="entry name" value="BIFUNCTIONAL OLIGORIBONUCLEASE AND PAP PHOSPHATASE NRNA"/>
    <property type="match status" value="1"/>
</dbReference>
<dbReference type="GO" id="GO:0003676">
    <property type="term" value="F:nucleic acid binding"/>
    <property type="evidence" value="ECO:0007669"/>
    <property type="project" value="InterPro"/>
</dbReference>
<dbReference type="InterPro" id="IPR051319">
    <property type="entry name" value="Oligoribo/pAp-PDE_c-di-AMP_PDE"/>
</dbReference>
<evidence type="ECO:0000313" key="4">
    <source>
        <dbReference type="Proteomes" id="UP000198802"/>
    </source>
</evidence>
<name>A0A0S4QJH6_9ACTN</name>
<dbReference type="InterPro" id="IPR038763">
    <property type="entry name" value="DHH_sf"/>
</dbReference>